<evidence type="ECO:0000313" key="2">
    <source>
        <dbReference type="Proteomes" id="UP000016714"/>
    </source>
</evidence>
<protein>
    <recommendedName>
        <fullName evidence="3">Lipoprotein</fullName>
    </recommendedName>
</protein>
<dbReference type="AlphaFoldDB" id="A0A2I3C7H0"/>
<dbReference type="HOGENOM" id="CLU_1786098_0_0_6"/>
<organism evidence="1 2">
    <name type="scientific">Vibrio alginolyticus (strain ATCC 17749 / DSM 2171 / NBRC 15630 / NCIMB 1903 / NCTC 12160 / XII-53)</name>
    <dbReference type="NCBI Taxonomy" id="1219076"/>
    <lineage>
        <taxon>Bacteria</taxon>
        <taxon>Pseudomonadati</taxon>
        <taxon>Pseudomonadota</taxon>
        <taxon>Gammaproteobacteria</taxon>
        <taxon>Vibrionales</taxon>
        <taxon>Vibrionaceae</taxon>
        <taxon>Vibrio</taxon>
    </lineage>
</organism>
<dbReference type="Proteomes" id="UP000016714">
    <property type="component" value="Chromosome 1"/>
</dbReference>
<reference evidence="1 2" key="1">
    <citation type="journal article" date="2015" name="Genome Announc.">
        <title>Complete genome sequence of Vibrio alginolyticus ATCC 17749.</title>
        <authorList>
            <person name="Liu X.F."/>
            <person name="Cao Y."/>
            <person name="Zhang H.L."/>
            <person name="Chen Y.J."/>
            <person name="Hu C.J."/>
        </authorList>
    </citation>
    <scope>NUCLEOTIDE SEQUENCE [LARGE SCALE GENOMIC DNA]</scope>
    <source>
        <strain evidence="2">ATCC 17749 / DSM 2171 / NBRC 15630 / NCIMB 1903 / NCTC 12160 / XII-53</strain>
    </source>
</reference>
<proteinExistence type="predicted"/>
<name>A0A2I3C7H0_VIBAX</name>
<evidence type="ECO:0000313" key="1">
    <source>
        <dbReference type="EMBL" id="AGV17052.1"/>
    </source>
</evidence>
<dbReference type="EMBL" id="CP006718">
    <property type="protein sequence ID" value="AGV17052.1"/>
    <property type="molecule type" value="Genomic_DNA"/>
</dbReference>
<evidence type="ECO:0008006" key="3">
    <source>
        <dbReference type="Google" id="ProtNLM"/>
    </source>
</evidence>
<sequence length="145" mass="15891">MNKSIILASVFIALTGCASQPNNEKFNVHTADFTKSSDLNLCAVYGARANRSIEAKNELVKRGVFSDAEWESIADNKVSVGMTECAVKAAYSVNFIKQKTTKFKNGDKGMTFFYDCKSSNATYCPFTKVDFVNGKVSAVSKVQKI</sequence>
<dbReference type="KEGG" id="vag:N646_1219"/>
<dbReference type="RefSeq" id="WP_017821164.1">
    <property type="nucleotide sequence ID" value="NC_022349.1"/>
</dbReference>
<accession>A0A2I3C7H0</accession>
<gene>
    <name evidence="1" type="ORF">N646_1219</name>
</gene>
<dbReference type="PROSITE" id="PS51257">
    <property type="entry name" value="PROKAR_LIPOPROTEIN"/>
    <property type="match status" value="1"/>
</dbReference>